<gene>
    <name evidence="1" type="ORF">EVAR_80968_1</name>
</gene>
<evidence type="ECO:0000313" key="1">
    <source>
        <dbReference type="EMBL" id="GBP53007.1"/>
    </source>
</evidence>
<keyword evidence="2" id="KW-1185">Reference proteome</keyword>
<organism evidence="1 2">
    <name type="scientific">Eumeta variegata</name>
    <name type="common">Bagworm moth</name>
    <name type="synonym">Eumeta japonica</name>
    <dbReference type="NCBI Taxonomy" id="151549"/>
    <lineage>
        <taxon>Eukaryota</taxon>
        <taxon>Metazoa</taxon>
        <taxon>Ecdysozoa</taxon>
        <taxon>Arthropoda</taxon>
        <taxon>Hexapoda</taxon>
        <taxon>Insecta</taxon>
        <taxon>Pterygota</taxon>
        <taxon>Neoptera</taxon>
        <taxon>Endopterygota</taxon>
        <taxon>Lepidoptera</taxon>
        <taxon>Glossata</taxon>
        <taxon>Ditrysia</taxon>
        <taxon>Tineoidea</taxon>
        <taxon>Psychidae</taxon>
        <taxon>Oiketicinae</taxon>
        <taxon>Eumeta</taxon>
    </lineage>
</organism>
<accession>A0A4C1WSB8</accession>
<dbReference type="EMBL" id="BGZK01000614">
    <property type="protein sequence ID" value="GBP53007.1"/>
    <property type="molecule type" value="Genomic_DNA"/>
</dbReference>
<reference evidence="1 2" key="1">
    <citation type="journal article" date="2019" name="Commun. Biol.">
        <title>The bagworm genome reveals a unique fibroin gene that provides high tensile strength.</title>
        <authorList>
            <person name="Kono N."/>
            <person name="Nakamura H."/>
            <person name="Ohtoshi R."/>
            <person name="Tomita M."/>
            <person name="Numata K."/>
            <person name="Arakawa K."/>
        </authorList>
    </citation>
    <scope>NUCLEOTIDE SEQUENCE [LARGE SCALE GENOMIC DNA]</scope>
</reference>
<dbReference type="AlphaFoldDB" id="A0A4C1WSB8"/>
<name>A0A4C1WSB8_EUMVA</name>
<evidence type="ECO:0000313" key="2">
    <source>
        <dbReference type="Proteomes" id="UP000299102"/>
    </source>
</evidence>
<protein>
    <submittedName>
        <fullName evidence="1">Uncharacterized protein</fullName>
    </submittedName>
</protein>
<sequence length="87" mass="9757">MIRYTMFELLPKYCASQQKTVEPRSSPVIYVEIRRAGAGVARRRGSASPHATARATAARRGDPSLLHPSFNVAPYYNLVLCRAYIEM</sequence>
<proteinExistence type="predicted"/>
<dbReference type="Proteomes" id="UP000299102">
    <property type="component" value="Unassembled WGS sequence"/>
</dbReference>
<comment type="caution">
    <text evidence="1">The sequence shown here is derived from an EMBL/GenBank/DDBJ whole genome shotgun (WGS) entry which is preliminary data.</text>
</comment>